<dbReference type="EMBL" id="JAXAVX010000006">
    <property type="protein sequence ID" value="MDX8152413.1"/>
    <property type="molecule type" value="Genomic_DNA"/>
</dbReference>
<evidence type="ECO:0000313" key="1">
    <source>
        <dbReference type="EMBL" id="MDX8152413.1"/>
    </source>
</evidence>
<keyword evidence="2" id="KW-1185">Reference proteome</keyword>
<proteinExistence type="predicted"/>
<sequence>MPILAYLGGGPDPLGDRRELRAPDGTVLLLDGRVLELFAPGDAGGGSRRWHVAQLDVQAERDAAASRVRLRPRDGGVGTELALPADAWSAVTAFVQAVARAR</sequence>
<evidence type="ECO:0000313" key="2">
    <source>
        <dbReference type="Proteomes" id="UP001277761"/>
    </source>
</evidence>
<gene>
    <name evidence="1" type="ORF">SK069_12465</name>
</gene>
<comment type="caution">
    <text evidence="1">The sequence shown here is derived from an EMBL/GenBank/DDBJ whole genome shotgun (WGS) entry which is preliminary data.</text>
</comment>
<reference evidence="1 2" key="1">
    <citation type="submission" date="2023-11" db="EMBL/GenBank/DDBJ databases">
        <authorList>
            <person name="Xu M."/>
            <person name="Jiang T."/>
        </authorList>
    </citation>
    <scope>NUCLEOTIDE SEQUENCE [LARGE SCALE GENOMIC DNA]</scope>
    <source>
        <strain evidence="1 2">SD</strain>
    </source>
</reference>
<name>A0ABU4VKQ2_9ACTN</name>
<accession>A0ABU4VKQ2</accession>
<protein>
    <submittedName>
        <fullName evidence="1">Uncharacterized protein</fullName>
    </submittedName>
</protein>
<dbReference type="Proteomes" id="UP001277761">
    <property type="component" value="Unassembled WGS sequence"/>
</dbReference>
<dbReference type="RefSeq" id="WP_319954569.1">
    <property type="nucleotide sequence ID" value="NZ_JAXAVX010000006.1"/>
</dbReference>
<organism evidence="1 2">
    <name type="scientific">Patulibacter brassicae</name>
    <dbReference type="NCBI Taxonomy" id="1705717"/>
    <lineage>
        <taxon>Bacteria</taxon>
        <taxon>Bacillati</taxon>
        <taxon>Actinomycetota</taxon>
        <taxon>Thermoleophilia</taxon>
        <taxon>Solirubrobacterales</taxon>
        <taxon>Patulibacteraceae</taxon>
        <taxon>Patulibacter</taxon>
    </lineage>
</organism>